<feature type="compositionally biased region" description="Polar residues" evidence="6">
    <location>
        <begin position="494"/>
        <end position="510"/>
    </location>
</feature>
<evidence type="ECO:0000256" key="7">
    <source>
        <dbReference type="SAM" id="Phobius"/>
    </source>
</evidence>
<feature type="transmembrane region" description="Helical" evidence="7">
    <location>
        <begin position="114"/>
        <end position="138"/>
    </location>
</feature>
<keyword evidence="9" id="KW-1185">Reference proteome</keyword>
<dbReference type="SUPFAM" id="SSF103473">
    <property type="entry name" value="MFS general substrate transporter"/>
    <property type="match status" value="1"/>
</dbReference>
<feature type="transmembrane region" description="Helical" evidence="7">
    <location>
        <begin position="457"/>
        <end position="476"/>
    </location>
</feature>
<feature type="transmembrane region" description="Helical" evidence="7">
    <location>
        <begin position="247"/>
        <end position="268"/>
    </location>
</feature>
<feature type="transmembrane region" description="Helical" evidence="7">
    <location>
        <begin position="391"/>
        <end position="416"/>
    </location>
</feature>
<feature type="transmembrane region" description="Helical" evidence="7">
    <location>
        <begin position="91"/>
        <end position="108"/>
    </location>
</feature>
<comment type="similarity">
    <text evidence="2">Belongs to the major facilitator superfamily. Proton-dependent oligopeptide transporter (POT/PTR) (TC 2.A.17) family.</text>
</comment>
<feature type="transmembrane region" description="Helical" evidence="7">
    <location>
        <begin position="58"/>
        <end position="79"/>
    </location>
</feature>
<feature type="transmembrane region" description="Helical" evidence="7">
    <location>
        <begin position="221"/>
        <end position="241"/>
    </location>
</feature>
<evidence type="ECO:0000313" key="9">
    <source>
        <dbReference type="Proteomes" id="UP000565579"/>
    </source>
</evidence>
<dbReference type="PANTHER" id="PTHR11654">
    <property type="entry name" value="OLIGOPEPTIDE TRANSPORTER-RELATED"/>
    <property type="match status" value="1"/>
</dbReference>
<feature type="region of interest" description="Disordered" evidence="6">
    <location>
        <begin position="487"/>
        <end position="510"/>
    </location>
</feature>
<protein>
    <submittedName>
        <fullName evidence="8">POT family proton-dependent oligopeptide transporter</fullName>
    </submittedName>
</protein>
<gene>
    <name evidence="8" type="ORF">HD593_011370</name>
</gene>
<evidence type="ECO:0000256" key="6">
    <source>
        <dbReference type="SAM" id="MobiDB-lite"/>
    </source>
</evidence>
<dbReference type="GO" id="GO:0016020">
    <property type="term" value="C:membrane"/>
    <property type="evidence" value="ECO:0007669"/>
    <property type="project" value="UniProtKB-SubCell"/>
</dbReference>
<reference evidence="8 9" key="1">
    <citation type="submission" date="2020-08" db="EMBL/GenBank/DDBJ databases">
        <title>Sequencing the genomes of 1000 actinobacteria strains.</title>
        <authorList>
            <person name="Klenk H.-P."/>
        </authorList>
    </citation>
    <scope>NUCLEOTIDE SEQUENCE [LARGE SCALE GENOMIC DNA]</scope>
    <source>
        <strain evidence="8 9">DSM 43768</strain>
    </source>
</reference>
<evidence type="ECO:0000256" key="2">
    <source>
        <dbReference type="ARBA" id="ARBA00005982"/>
    </source>
</evidence>
<dbReference type="EMBL" id="JACHMI010000001">
    <property type="protein sequence ID" value="MBB6556575.1"/>
    <property type="molecule type" value="Genomic_DNA"/>
</dbReference>
<evidence type="ECO:0000256" key="5">
    <source>
        <dbReference type="ARBA" id="ARBA00023136"/>
    </source>
</evidence>
<evidence type="ECO:0000256" key="4">
    <source>
        <dbReference type="ARBA" id="ARBA00022989"/>
    </source>
</evidence>
<dbReference type="Pfam" id="PF00854">
    <property type="entry name" value="PTR2"/>
    <property type="match status" value="1"/>
</dbReference>
<evidence type="ECO:0000313" key="8">
    <source>
        <dbReference type="EMBL" id="MBB6556575.1"/>
    </source>
</evidence>
<proteinExistence type="inferred from homology"/>
<sequence>MNPPSGIARPSGRPRWLTTLFLADMWERFSFFGMQAIMILFAVAPAEEGGLNLPHSTAVALYGAYVGLIFVLSMPGGWLGDRFLGEHRATLYGGVVIALGHYLMMVLARPTAYLGLVTIAVGTGLLKPNMLALLGRFYGPDESNRREAALVVFYIGIQISALLAPLVTGFLGERMNWHLGFGAAGLGMTFGVIQYAVGSRRFGTIGRAPAHPASRAELRTVVSRIAVAAAVVGVLLTGAVLTGHFAITHGIALVGLVTLTAPFVYFAVLRRRARLSQDETRRLSAFRWVLLSVALFWMFVIQAGSTLSLFAQRHTAREVGGFLVPASWFQAAIPLFILLAAPVVAWLLMRGGGRVSVVDKIAFGHLLAAAGFGVISVAAVLAAGGETVSPLWLLFVLLTLACGEVILGPTVMSATVDLAPSAFAGRTMALYWMFAGVGGGLGSMLGRLVSAGDPQPVYFLALALLALLTATGFVVARRRLAAAMSSGSPDAALTKSSAAMTGSGPASSPS</sequence>
<evidence type="ECO:0000256" key="3">
    <source>
        <dbReference type="ARBA" id="ARBA00022692"/>
    </source>
</evidence>
<feature type="transmembrane region" description="Helical" evidence="7">
    <location>
        <begin position="361"/>
        <end position="385"/>
    </location>
</feature>
<organism evidence="8 9">
    <name type="scientific">Nonomuraea rubra</name>
    <dbReference type="NCBI Taxonomy" id="46180"/>
    <lineage>
        <taxon>Bacteria</taxon>
        <taxon>Bacillati</taxon>
        <taxon>Actinomycetota</taxon>
        <taxon>Actinomycetes</taxon>
        <taxon>Streptosporangiales</taxon>
        <taxon>Streptosporangiaceae</taxon>
        <taxon>Nonomuraea</taxon>
    </lineage>
</organism>
<dbReference type="AlphaFoldDB" id="A0A7X0U6K4"/>
<dbReference type="GO" id="GO:1904680">
    <property type="term" value="F:peptide transmembrane transporter activity"/>
    <property type="evidence" value="ECO:0007669"/>
    <property type="project" value="InterPro"/>
</dbReference>
<accession>A0A7X0U6K4</accession>
<dbReference type="GO" id="GO:0015833">
    <property type="term" value="P:peptide transport"/>
    <property type="evidence" value="ECO:0007669"/>
    <property type="project" value="InterPro"/>
</dbReference>
<feature type="transmembrane region" description="Helical" evidence="7">
    <location>
        <begin position="29"/>
        <end position="46"/>
    </location>
</feature>
<feature type="transmembrane region" description="Helical" evidence="7">
    <location>
        <begin position="428"/>
        <end position="445"/>
    </location>
</feature>
<keyword evidence="4 7" id="KW-1133">Transmembrane helix</keyword>
<dbReference type="RefSeq" id="WP_185110989.1">
    <property type="nucleotide sequence ID" value="NZ_BAAAXY010000242.1"/>
</dbReference>
<dbReference type="CDD" id="cd17346">
    <property type="entry name" value="MFS_DtpA_like"/>
    <property type="match status" value="1"/>
</dbReference>
<dbReference type="InterPro" id="IPR036259">
    <property type="entry name" value="MFS_trans_sf"/>
</dbReference>
<comment type="subcellular location">
    <subcellularLocation>
        <location evidence="1">Membrane</location>
        <topology evidence="1">Multi-pass membrane protein</topology>
    </subcellularLocation>
</comment>
<keyword evidence="5 7" id="KW-0472">Membrane</keyword>
<dbReference type="Proteomes" id="UP000565579">
    <property type="component" value="Unassembled WGS sequence"/>
</dbReference>
<feature type="transmembrane region" description="Helical" evidence="7">
    <location>
        <begin position="177"/>
        <end position="197"/>
    </location>
</feature>
<comment type="caution">
    <text evidence="8">The sequence shown here is derived from an EMBL/GenBank/DDBJ whole genome shotgun (WGS) entry which is preliminary data.</text>
</comment>
<dbReference type="InterPro" id="IPR000109">
    <property type="entry name" value="POT_fam"/>
</dbReference>
<dbReference type="InterPro" id="IPR005279">
    <property type="entry name" value="Dipep/tripep_permease"/>
</dbReference>
<feature type="transmembrane region" description="Helical" evidence="7">
    <location>
        <begin position="331"/>
        <end position="349"/>
    </location>
</feature>
<feature type="transmembrane region" description="Helical" evidence="7">
    <location>
        <begin position="150"/>
        <end position="171"/>
    </location>
</feature>
<dbReference type="NCBIfam" id="TIGR00924">
    <property type="entry name" value="yjdL_sub1_fam"/>
    <property type="match status" value="1"/>
</dbReference>
<evidence type="ECO:0000256" key="1">
    <source>
        <dbReference type="ARBA" id="ARBA00004141"/>
    </source>
</evidence>
<dbReference type="Gene3D" id="1.20.1250.20">
    <property type="entry name" value="MFS general substrate transporter like domains"/>
    <property type="match status" value="1"/>
</dbReference>
<keyword evidence="3 7" id="KW-0812">Transmembrane</keyword>
<feature type="transmembrane region" description="Helical" evidence="7">
    <location>
        <begin position="288"/>
        <end position="311"/>
    </location>
</feature>
<name>A0A7X0U6K4_9ACTN</name>